<dbReference type="EMBL" id="UYJE01002703">
    <property type="protein sequence ID" value="VDI13006.1"/>
    <property type="molecule type" value="Genomic_DNA"/>
</dbReference>
<accession>A0A8B6CZW8</accession>
<reference evidence="1" key="1">
    <citation type="submission" date="2018-11" db="EMBL/GenBank/DDBJ databases">
        <authorList>
            <person name="Alioto T."/>
            <person name="Alioto T."/>
        </authorList>
    </citation>
    <scope>NUCLEOTIDE SEQUENCE</scope>
</reference>
<dbReference type="Proteomes" id="UP000596742">
    <property type="component" value="Unassembled WGS sequence"/>
</dbReference>
<gene>
    <name evidence="1" type="ORF">MGAL_10B026253</name>
</gene>
<keyword evidence="2" id="KW-1185">Reference proteome</keyword>
<evidence type="ECO:0000313" key="2">
    <source>
        <dbReference type="Proteomes" id="UP000596742"/>
    </source>
</evidence>
<organism evidence="1 2">
    <name type="scientific">Mytilus galloprovincialis</name>
    <name type="common">Mediterranean mussel</name>
    <dbReference type="NCBI Taxonomy" id="29158"/>
    <lineage>
        <taxon>Eukaryota</taxon>
        <taxon>Metazoa</taxon>
        <taxon>Spiralia</taxon>
        <taxon>Lophotrochozoa</taxon>
        <taxon>Mollusca</taxon>
        <taxon>Bivalvia</taxon>
        <taxon>Autobranchia</taxon>
        <taxon>Pteriomorphia</taxon>
        <taxon>Mytilida</taxon>
        <taxon>Mytiloidea</taxon>
        <taxon>Mytilidae</taxon>
        <taxon>Mytilinae</taxon>
        <taxon>Mytilus</taxon>
    </lineage>
</organism>
<comment type="caution">
    <text evidence="1">The sequence shown here is derived from an EMBL/GenBank/DDBJ whole genome shotgun (WGS) entry which is preliminary data.</text>
</comment>
<sequence>MINAWNTGGVRTRRPFYKDDLKKNTTVDNIVLIEEAEVPEFEMADEDQNDILIEPDHADVYMCAEKLDNGDEEQDEEDELYYSNRDITSLQMKSYRLFLDLMQ</sequence>
<name>A0A8B6CZW8_MYTGA</name>
<protein>
    <submittedName>
        <fullName evidence="1">Uncharacterized protein</fullName>
    </submittedName>
</protein>
<evidence type="ECO:0000313" key="1">
    <source>
        <dbReference type="EMBL" id="VDI13006.1"/>
    </source>
</evidence>
<dbReference type="AlphaFoldDB" id="A0A8B6CZW8"/>
<proteinExistence type="predicted"/>